<evidence type="ECO:0000256" key="2">
    <source>
        <dbReference type="ARBA" id="ARBA00022980"/>
    </source>
</evidence>
<sequence>MCTVLLYIISGTLGLLLSFFNLILLRLFLFLFLPLNDRMSPRRGRLYAKAVFTGFKRGLRNQRENTALLRVDGCAKRDDVDFYVGKRCAYVYRAKNKTNIPGKKEKSNMRVIWGKVTRSHGNAGSVRAKFAHNLPPQAMGKRVRIMMYPSRV</sequence>
<dbReference type="HAMAP" id="MF_00573">
    <property type="entry name" value="Ribosomal_eL33"/>
    <property type="match status" value="1"/>
</dbReference>
<dbReference type="InterPro" id="IPR018266">
    <property type="entry name" value="Ribosomal_eL33_CS"/>
</dbReference>
<dbReference type="Gene3D" id="2.40.10.190">
    <property type="entry name" value="translation elongation factor selb, chain A, domain 4"/>
    <property type="match status" value="1"/>
</dbReference>
<dbReference type="PANTHER" id="PTHR10902">
    <property type="entry name" value="60S RIBOSOMAL PROTEIN L35A"/>
    <property type="match status" value="1"/>
</dbReference>
<keyword evidence="2" id="KW-0689">Ribosomal protein</keyword>
<dbReference type="OrthoDB" id="1166329at2759"/>
<name>A0A7R8H754_LEPSM</name>
<dbReference type="GO" id="GO:0003735">
    <property type="term" value="F:structural constituent of ribosome"/>
    <property type="evidence" value="ECO:0007669"/>
    <property type="project" value="InterPro"/>
</dbReference>
<evidence type="ECO:0000256" key="1">
    <source>
        <dbReference type="ARBA" id="ARBA00009269"/>
    </source>
</evidence>
<dbReference type="Pfam" id="PF01247">
    <property type="entry name" value="Ribosomal_L35Ae"/>
    <property type="match status" value="1"/>
</dbReference>
<dbReference type="InterPro" id="IPR038661">
    <property type="entry name" value="Ribosomal_eL33_sf"/>
</dbReference>
<gene>
    <name evidence="6" type="ORF">LSAA_9156</name>
</gene>
<dbReference type="GO" id="GO:1990904">
    <property type="term" value="C:ribonucleoprotein complex"/>
    <property type="evidence" value="ECO:0007669"/>
    <property type="project" value="UniProtKB-KW"/>
</dbReference>
<evidence type="ECO:0000256" key="4">
    <source>
        <dbReference type="ARBA" id="ARBA00035228"/>
    </source>
</evidence>
<protein>
    <recommendedName>
        <fullName evidence="4">Large ribosomal subunit protein eL33</fullName>
    </recommendedName>
    <alternativeName>
        <fullName evidence="5">60S ribosomal protein L35a</fullName>
    </alternativeName>
</protein>
<keyword evidence="3" id="KW-0687">Ribonucleoprotein</keyword>
<evidence type="ECO:0000256" key="5">
    <source>
        <dbReference type="ARBA" id="ARBA00035530"/>
    </source>
</evidence>
<accession>A0A7R8H754</accession>
<dbReference type="InterPro" id="IPR001780">
    <property type="entry name" value="Ribosomal_eL33"/>
</dbReference>
<dbReference type="InterPro" id="IPR009000">
    <property type="entry name" value="Transl_B-barrel_sf"/>
</dbReference>
<organism evidence="6 7">
    <name type="scientific">Lepeophtheirus salmonis</name>
    <name type="common">Salmon louse</name>
    <name type="synonym">Caligus salmonis</name>
    <dbReference type="NCBI Taxonomy" id="72036"/>
    <lineage>
        <taxon>Eukaryota</taxon>
        <taxon>Metazoa</taxon>
        <taxon>Ecdysozoa</taxon>
        <taxon>Arthropoda</taxon>
        <taxon>Crustacea</taxon>
        <taxon>Multicrustacea</taxon>
        <taxon>Hexanauplia</taxon>
        <taxon>Copepoda</taxon>
        <taxon>Siphonostomatoida</taxon>
        <taxon>Caligidae</taxon>
        <taxon>Lepeophtheirus</taxon>
    </lineage>
</organism>
<dbReference type="GO" id="GO:0005840">
    <property type="term" value="C:ribosome"/>
    <property type="evidence" value="ECO:0007669"/>
    <property type="project" value="UniProtKB-KW"/>
</dbReference>
<dbReference type="SUPFAM" id="SSF50447">
    <property type="entry name" value="Translation proteins"/>
    <property type="match status" value="1"/>
</dbReference>
<comment type="similarity">
    <text evidence="1">Belongs to the eukaryotic ribosomal protein eL33 family.</text>
</comment>
<keyword evidence="7" id="KW-1185">Reference proteome</keyword>
<dbReference type="AlphaFoldDB" id="A0A7R8H754"/>
<evidence type="ECO:0000313" key="7">
    <source>
        <dbReference type="Proteomes" id="UP000675881"/>
    </source>
</evidence>
<dbReference type="GO" id="GO:0006412">
    <property type="term" value="P:translation"/>
    <property type="evidence" value="ECO:0007669"/>
    <property type="project" value="InterPro"/>
</dbReference>
<evidence type="ECO:0000313" key="6">
    <source>
        <dbReference type="EMBL" id="CAF2913926.1"/>
    </source>
</evidence>
<reference evidence="6" key="1">
    <citation type="submission" date="2021-02" db="EMBL/GenBank/DDBJ databases">
        <authorList>
            <person name="Bekaert M."/>
        </authorList>
    </citation>
    <scope>NUCLEOTIDE SEQUENCE</scope>
    <source>
        <strain evidence="6">IoA-00</strain>
    </source>
</reference>
<dbReference type="Proteomes" id="UP000675881">
    <property type="component" value="Chromosome 4"/>
</dbReference>
<proteinExistence type="inferred from homology"/>
<dbReference type="EMBL" id="HG994583">
    <property type="protein sequence ID" value="CAF2913926.1"/>
    <property type="molecule type" value="Genomic_DNA"/>
</dbReference>
<dbReference type="FunFam" id="2.40.10.190:FF:000001">
    <property type="entry name" value="60S ribosomal protein L35a"/>
    <property type="match status" value="1"/>
</dbReference>
<dbReference type="PROSITE" id="PS01105">
    <property type="entry name" value="RIBOSOMAL_L35AE"/>
    <property type="match status" value="1"/>
</dbReference>
<evidence type="ECO:0000256" key="3">
    <source>
        <dbReference type="ARBA" id="ARBA00023274"/>
    </source>
</evidence>